<sequence length="595" mass="64933">MRKSVWFTDGSAIRERGNRRGRAAGIRADGQERFRIDLEGPAQAAELTAAQDTDTPAAGLNTTADQSAKTRRLLPDAGMRTDTQVENATTSLEERALHANVEIKVLTGVLLGILVFGMGGSLALRDLHRHGLRRAGGGGSSPSPTMRRPTAALCLACALALACARPLTHRKPGVVGVGPPHGAEPPSNDTELSELCGDEGGLDAVTLSANGTMLLFRGGDVWERSRGGIQRRPLAASWPELGGPVEAALRIHRRQHPQEHDSLYLFQGEQVWAYAGGQLRAGFPRRVADEFPGVPGGLDAAVECHPEECRGESVLFFKGDTVYSFDLELRVAKERSWPAVGPCAAALRWLERYYCLRGTGFQRFDPVTGEVPPGYPRDVRDYFVPCPGRGHGYSGPGNESRAAAGDRCSELPFDAFASDDSGRVYAFRGGQYFRLDSQRDGWHAWPLEHTWPELQGEVDAAFAWDKKMYLIQGSQVSIYRSDQGYKRVEGYPRALHDELGVINVDAAFTCPHSEKLYVISGNSIRLVDLTETPRRAEVAVPLPHAHVDGALCTDDGIFLFHGPNYYKYQSVAELTGAGQPTPPRNISTDFFQCPQ</sequence>
<dbReference type="InterPro" id="IPR018487">
    <property type="entry name" value="Hemopexin-like_repeat"/>
</dbReference>
<protein>
    <submittedName>
        <fullName evidence="10">Hemopexin</fullName>
    </submittedName>
</protein>
<dbReference type="RefSeq" id="XP_067145544.1">
    <property type="nucleotide sequence ID" value="XM_067289443.1"/>
</dbReference>
<keyword evidence="5" id="KW-0325">Glycoprotein</keyword>
<dbReference type="Gene3D" id="2.110.10.10">
    <property type="entry name" value="Hemopexin-like domain"/>
    <property type="match status" value="2"/>
</dbReference>
<feature type="repeat" description="Hemopexin" evidence="6">
    <location>
        <begin position="295"/>
        <end position="339"/>
    </location>
</feature>
<dbReference type="SMART" id="SM00120">
    <property type="entry name" value="HX"/>
    <property type="match status" value="7"/>
</dbReference>
<feature type="repeat" description="Hemopexin" evidence="6">
    <location>
        <begin position="544"/>
        <end position="593"/>
    </location>
</feature>
<dbReference type="Proteomes" id="UP001652627">
    <property type="component" value="Chromosome 1"/>
</dbReference>
<feature type="repeat" description="Hemopexin" evidence="6">
    <location>
        <begin position="455"/>
        <end position="502"/>
    </location>
</feature>
<feature type="repeat" description="Hemopexin" evidence="6">
    <location>
        <begin position="340"/>
        <end position="386"/>
    </location>
</feature>
<evidence type="ECO:0000313" key="10">
    <source>
        <dbReference type="RefSeq" id="XP_067145544.1"/>
    </source>
</evidence>
<keyword evidence="8" id="KW-1133">Transmembrane helix</keyword>
<feature type="region of interest" description="Disordered" evidence="7">
    <location>
        <begin position="49"/>
        <end position="68"/>
    </location>
</feature>
<evidence type="ECO:0000256" key="3">
    <source>
        <dbReference type="ARBA" id="ARBA00022729"/>
    </source>
</evidence>
<evidence type="ECO:0000256" key="6">
    <source>
        <dbReference type="PROSITE-ProRule" id="PRU01011"/>
    </source>
</evidence>
<dbReference type="PANTHER" id="PTHR22917">
    <property type="entry name" value="HEMOPEXIN DOMAIN-CONTAINING PROTEIN"/>
    <property type="match status" value="1"/>
</dbReference>
<keyword evidence="4" id="KW-0677">Repeat</keyword>
<feature type="repeat" description="Hemopexin" evidence="6">
    <location>
        <begin position="242"/>
        <end position="294"/>
    </location>
</feature>
<feature type="compositionally biased region" description="Polar residues" evidence="7">
    <location>
        <begin position="50"/>
        <end position="67"/>
    </location>
</feature>
<feature type="repeat" description="Hemopexin" evidence="6">
    <location>
        <begin position="410"/>
        <end position="454"/>
    </location>
</feature>
<evidence type="ECO:0000256" key="8">
    <source>
        <dbReference type="SAM" id="Phobius"/>
    </source>
</evidence>
<dbReference type="Pfam" id="PF00045">
    <property type="entry name" value="Hemopexin"/>
    <property type="match status" value="3"/>
</dbReference>
<dbReference type="PANTHER" id="PTHR22917:SF9">
    <property type="entry name" value="HEMOPEXIN"/>
    <property type="match status" value="1"/>
</dbReference>
<name>A0ABM4DYI7_9AVES</name>
<feature type="transmembrane region" description="Helical" evidence="8">
    <location>
        <begin position="105"/>
        <end position="124"/>
    </location>
</feature>
<evidence type="ECO:0000313" key="9">
    <source>
        <dbReference type="Proteomes" id="UP001652627"/>
    </source>
</evidence>
<evidence type="ECO:0000256" key="1">
    <source>
        <dbReference type="ARBA" id="ARBA00004613"/>
    </source>
</evidence>
<organism evidence="9 10">
    <name type="scientific">Apteryx mantelli</name>
    <name type="common">North Island brown kiwi</name>
    <dbReference type="NCBI Taxonomy" id="2696672"/>
    <lineage>
        <taxon>Eukaryota</taxon>
        <taxon>Metazoa</taxon>
        <taxon>Chordata</taxon>
        <taxon>Craniata</taxon>
        <taxon>Vertebrata</taxon>
        <taxon>Euteleostomi</taxon>
        <taxon>Archelosauria</taxon>
        <taxon>Archosauria</taxon>
        <taxon>Dinosauria</taxon>
        <taxon>Saurischia</taxon>
        <taxon>Theropoda</taxon>
        <taxon>Coelurosauria</taxon>
        <taxon>Aves</taxon>
        <taxon>Palaeognathae</taxon>
        <taxon>Apterygiformes</taxon>
        <taxon>Apterygidae</taxon>
        <taxon>Apteryx</taxon>
    </lineage>
</organism>
<dbReference type="InterPro" id="IPR000585">
    <property type="entry name" value="Hemopexin-like_dom"/>
</dbReference>
<evidence type="ECO:0000256" key="5">
    <source>
        <dbReference type="ARBA" id="ARBA00023180"/>
    </source>
</evidence>
<keyword evidence="3" id="KW-0732">Signal</keyword>
<dbReference type="GeneID" id="106494870"/>
<keyword evidence="9" id="KW-1185">Reference proteome</keyword>
<comment type="subcellular location">
    <subcellularLocation>
        <location evidence="1">Secreted</location>
    </subcellularLocation>
</comment>
<evidence type="ECO:0000256" key="4">
    <source>
        <dbReference type="ARBA" id="ARBA00022737"/>
    </source>
</evidence>
<accession>A0ABM4DYI7</accession>
<keyword evidence="8" id="KW-0812">Transmembrane</keyword>
<reference evidence="10" key="2">
    <citation type="submission" date="2025-08" db="UniProtKB">
        <authorList>
            <consortium name="RefSeq"/>
        </authorList>
    </citation>
    <scope>IDENTIFICATION</scope>
    <source>
        <tissue evidence="10">Blood</tissue>
    </source>
</reference>
<dbReference type="CDD" id="cd00094">
    <property type="entry name" value="HX"/>
    <property type="match status" value="2"/>
</dbReference>
<keyword evidence="8" id="KW-0472">Membrane</keyword>
<reference evidence="9" key="1">
    <citation type="submission" date="2025-05" db="UniProtKB">
        <authorList>
            <consortium name="RefSeq"/>
        </authorList>
    </citation>
    <scope>NUCLEOTIDE SEQUENCE [LARGE SCALE GENOMIC DNA]</scope>
</reference>
<dbReference type="SUPFAM" id="SSF50923">
    <property type="entry name" value="Hemopexin-like domain"/>
    <property type="match status" value="2"/>
</dbReference>
<dbReference type="PROSITE" id="PS51642">
    <property type="entry name" value="HEMOPEXIN_2"/>
    <property type="match status" value="6"/>
</dbReference>
<evidence type="ECO:0000256" key="2">
    <source>
        <dbReference type="ARBA" id="ARBA00022525"/>
    </source>
</evidence>
<evidence type="ECO:0000256" key="7">
    <source>
        <dbReference type="SAM" id="MobiDB-lite"/>
    </source>
</evidence>
<gene>
    <name evidence="10" type="primary">HPX</name>
</gene>
<dbReference type="InterPro" id="IPR036375">
    <property type="entry name" value="Hemopexin-like_dom_sf"/>
</dbReference>
<dbReference type="InterPro" id="IPR051298">
    <property type="entry name" value="Heme_transport/Cell_adhesion"/>
</dbReference>
<proteinExistence type="predicted"/>
<keyword evidence="2" id="KW-0964">Secreted</keyword>